<evidence type="ECO:0000313" key="2">
    <source>
        <dbReference type="EMBL" id="RYP82197.1"/>
    </source>
</evidence>
<protein>
    <submittedName>
        <fullName evidence="2">Uncharacterized protein</fullName>
    </submittedName>
</protein>
<dbReference type="Proteomes" id="UP000295198">
    <property type="component" value="Unassembled WGS sequence"/>
</dbReference>
<feature type="transmembrane region" description="Helical" evidence="1">
    <location>
        <begin position="61"/>
        <end position="82"/>
    </location>
</feature>
<keyword evidence="1" id="KW-1133">Transmembrane helix</keyword>
<dbReference type="RefSeq" id="WP_134720677.1">
    <property type="nucleotide sequence ID" value="NZ_SDKM01000051.1"/>
</dbReference>
<feature type="transmembrane region" description="Helical" evidence="1">
    <location>
        <begin position="12"/>
        <end position="31"/>
    </location>
</feature>
<dbReference type="EMBL" id="SDKM01000051">
    <property type="protein sequence ID" value="RYP82197.1"/>
    <property type="molecule type" value="Genomic_DNA"/>
</dbReference>
<sequence>MKHVEHEDPATGRGIGAGVLFFGAIFMLVAASPSRLGRTARGALELKDTAETAYAMWTYRIILPIFVPLVALVAGLFVTMSFEELLERRWGQWLLGFLAGVVAFAVAGYLAWFWWGLVT</sequence>
<dbReference type="AlphaFoldDB" id="A0A4Q4Z3E5"/>
<organism evidence="2 3">
    <name type="scientific">Nocardioides guangzhouensis</name>
    <dbReference type="NCBI Taxonomy" id="2497878"/>
    <lineage>
        <taxon>Bacteria</taxon>
        <taxon>Bacillati</taxon>
        <taxon>Actinomycetota</taxon>
        <taxon>Actinomycetes</taxon>
        <taxon>Propionibacteriales</taxon>
        <taxon>Nocardioidaceae</taxon>
        <taxon>Nocardioides</taxon>
    </lineage>
</organism>
<proteinExistence type="predicted"/>
<keyword evidence="1" id="KW-0472">Membrane</keyword>
<keyword evidence="3" id="KW-1185">Reference proteome</keyword>
<feature type="transmembrane region" description="Helical" evidence="1">
    <location>
        <begin position="94"/>
        <end position="115"/>
    </location>
</feature>
<evidence type="ECO:0000256" key="1">
    <source>
        <dbReference type="SAM" id="Phobius"/>
    </source>
</evidence>
<evidence type="ECO:0000313" key="3">
    <source>
        <dbReference type="Proteomes" id="UP000295198"/>
    </source>
</evidence>
<reference evidence="2 3" key="1">
    <citation type="submission" date="2019-01" db="EMBL/GenBank/DDBJ databases">
        <title>Nocardioides guangzhouensis sp. nov., an actinobacterium isolated from soil.</title>
        <authorList>
            <person name="Fu Y."/>
            <person name="Cai Y."/>
            <person name="Lin Z."/>
            <person name="Chen P."/>
        </authorList>
    </citation>
    <scope>NUCLEOTIDE SEQUENCE [LARGE SCALE GENOMIC DNA]</scope>
    <source>
        <strain evidence="2 3">130</strain>
    </source>
</reference>
<comment type="caution">
    <text evidence="2">The sequence shown here is derived from an EMBL/GenBank/DDBJ whole genome shotgun (WGS) entry which is preliminary data.</text>
</comment>
<keyword evidence="1" id="KW-0812">Transmembrane</keyword>
<name>A0A4Q4Z3E5_9ACTN</name>
<gene>
    <name evidence="2" type="ORF">EKO23_22230</name>
</gene>
<accession>A0A4Q4Z3E5</accession>